<organism evidence="2 3">
    <name type="scientific">Clonostachys rhizophaga</name>
    <dbReference type="NCBI Taxonomy" id="160324"/>
    <lineage>
        <taxon>Eukaryota</taxon>
        <taxon>Fungi</taxon>
        <taxon>Dikarya</taxon>
        <taxon>Ascomycota</taxon>
        <taxon>Pezizomycotina</taxon>
        <taxon>Sordariomycetes</taxon>
        <taxon>Hypocreomycetidae</taxon>
        <taxon>Hypocreales</taxon>
        <taxon>Bionectriaceae</taxon>
        <taxon>Clonostachys</taxon>
    </lineage>
</organism>
<reference evidence="2" key="1">
    <citation type="submission" date="2021-10" db="EMBL/GenBank/DDBJ databases">
        <authorList>
            <person name="Piombo E."/>
        </authorList>
    </citation>
    <scope>NUCLEOTIDE SEQUENCE</scope>
</reference>
<name>A0A9N9W4B4_9HYPO</name>
<accession>A0A9N9W4B4</accession>
<evidence type="ECO:0008006" key="4">
    <source>
        <dbReference type="Google" id="ProtNLM"/>
    </source>
</evidence>
<dbReference type="PANTHER" id="PTHR42877:SF12">
    <property type="entry name" value="MONOOXYGENASE"/>
    <property type="match status" value="1"/>
</dbReference>
<dbReference type="Pfam" id="PF13450">
    <property type="entry name" value="NAD_binding_8"/>
    <property type="match status" value="1"/>
</dbReference>
<dbReference type="Gene3D" id="3.50.50.60">
    <property type="entry name" value="FAD/NAD(P)-binding domain"/>
    <property type="match status" value="3"/>
</dbReference>
<dbReference type="InterPro" id="IPR051209">
    <property type="entry name" value="FAD-bind_Monooxygenase_sf"/>
</dbReference>
<evidence type="ECO:0000256" key="1">
    <source>
        <dbReference type="ARBA" id="ARBA00010139"/>
    </source>
</evidence>
<dbReference type="SUPFAM" id="SSF51905">
    <property type="entry name" value="FAD/NAD(P)-binding domain"/>
    <property type="match status" value="3"/>
</dbReference>
<dbReference type="CDD" id="cd12148">
    <property type="entry name" value="fungal_TF_MHR"/>
    <property type="match status" value="1"/>
</dbReference>
<dbReference type="AlphaFoldDB" id="A0A9N9W4B4"/>
<protein>
    <recommendedName>
        <fullName evidence="4">Sterigmatocystin biosynthesis monooxygenase stcW</fullName>
    </recommendedName>
</protein>
<dbReference type="Proteomes" id="UP000696573">
    <property type="component" value="Unassembled WGS sequence"/>
</dbReference>
<dbReference type="InterPro" id="IPR036188">
    <property type="entry name" value="FAD/NAD-bd_sf"/>
</dbReference>
<evidence type="ECO:0000313" key="2">
    <source>
        <dbReference type="EMBL" id="CAH0042900.1"/>
    </source>
</evidence>
<dbReference type="PANTHER" id="PTHR42877">
    <property type="entry name" value="L-ORNITHINE N(5)-MONOOXYGENASE-RELATED"/>
    <property type="match status" value="1"/>
</dbReference>
<gene>
    <name evidence="2" type="ORF">CRHIZ90672A_00004869</name>
</gene>
<evidence type="ECO:0000313" key="3">
    <source>
        <dbReference type="Proteomes" id="UP000696573"/>
    </source>
</evidence>
<keyword evidence="3" id="KW-1185">Reference proteome</keyword>
<dbReference type="EMBL" id="CABFNQ020000768">
    <property type="protein sequence ID" value="CAH0042900.1"/>
    <property type="molecule type" value="Genomic_DNA"/>
</dbReference>
<dbReference type="OrthoDB" id="74360at2759"/>
<comment type="similarity">
    <text evidence="1">Belongs to the FAD-binding monooxygenase family.</text>
</comment>
<sequence length="923" mass="103458">MRRTGSSKDLALSRDLYEKTKFLIYFNYEPCRLTVLKAMCLLSIWSPNPSNTTSLDGPWHWSGCAIRMEWPSSLASINSPHIVNVETLGVVGGSGGIYFDRLQSSCFGRPIAIQIGDFDVAPPALSDFSEPSLQAKAFIEHVKLYKTIGRVSQLLNTGASLNSDESSALKGSLCQWIRRLPPELSLYDATGLRQPYKKEVTGLHLAYFTAIILLQAATRGYNSQWRASPISLLASSCIARLYEETQLREDVCFLIHIHSFYCMVGAIPLLYWRTRSHTKESCRLEELGILRSTVEQLSTRFGGAGTVLRNMEALETELQQRRSESSIDDMMQAEENIAAGDGEQMEELSHFLLSSICPSGYSRTLHLVCIGAGASGISLIHTLKAHLTDYEITVYEKNPQVGGTWFENRYPGCKCDIPSHNYQFSFNRNPQWSSFFSPAPEIQEYLCRVCDDENMREAIKCGHKVVEARWEEEEGLWRIKVLNDQTGESFDDWCHFLLDASGILNNWKWPDIPGIQSFAGDLAHSANWPENFDWAGKKVAQIGNGSSGVQILPHLQKGKCAAQVVHFIQEPTWIVPPRVASLAQGRAADTMSQIELNEREEFTPSQIEKFKADPEFYLKLIKAIEVEVLKDTDYAAAVTRGVTNYMSALLGNNKRLCDALIPKFELGCRRLTPAVGYLECLRAPNVTVVTERIVEITPKGLRTLSGEMIEADAIVFATGFNVSFCPRFPLVGRNGNLQDTWTRALPKAYMSCAIPDMPNYFSAYPSLQHAAEALFKHLTMPLVFLGPNAPIGHGSVLTISEHIAKYIVRIIRKCQTEGIKALAPTHSAVDEMAEHIDKFMPRTAWAGKCISWFKNGKVNGLVTALHPGNRIHFFHMLAEFRGEDCEYAYTVGRNRFRYLGNGFSTKELGDSDLTWYLDEPDKL</sequence>
<comment type="caution">
    <text evidence="2">The sequence shown here is derived from an EMBL/GenBank/DDBJ whole genome shotgun (WGS) entry which is preliminary data.</text>
</comment>
<proteinExistence type="inferred from homology"/>